<evidence type="ECO:0000256" key="5">
    <source>
        <dbReference type="ARBA" id="ARBA00022989"/>
    </source>
</evidence>
<keyword evidence="7" id="KW-0862">Zinc</keyword>
<name>C5CWR0_VARPS</name>
<dbReference type="InterPro" id="IPR005744">
    <property type="entry name" value="Hy-lIII"/>
</dbReference>
<reference evidence="9" key="1">
    <citation type="submission" date="2009-06" db="EMBL/GenBank/DDBJ databases">
        <title>Complete sequence of chromosome 1 of Variovorax paradoxus S110.</title>
        <authorList>
            <consortium name="US DOE Joint Genome Institute"/>
            <person name="Lucas S."/>
            <person name="Copeland A."/>
            <person name="Lapidus A."/>
            <person name="Glavina del Rio T."/>
            <person name="Tice H."/>
            <person name="Bruce D."/>
            <person name="Goodwin L."/>
            <person name="Pitluck S."/>
            <person name="Chertkov O."/>
            <person name="Brettin T."/>
            <person name="Detter J.C."/>
            <person name="Han C."/>
            <person name="Larimer F."/>
            <person name="Land M."/>
            <person name="Hauser L."/>
            <person name="Kyrpides N."/>
            <person name="Ovchinnikova G."/>
            <person name="Orwin P."/>
            <person name="Leadbetter J.R."/>
            <person name="Spain J.C."/>
            <person name="Han J.I."/>
        </authorList>
    </citation>
    <scope>NUCLEOTIDE SEQUENCE</scope>
    <source>
        <strain evidence="9">S110</strain>
    </source>
</reference>
<dbReference type="KEGG" id="vap:Vapar_4053"/>
<feature type="transmembrane region" description="Helical" evidence="8">
    <location>
        <begin position="199"/>
        <end position="218"/>
    </location>
</feature>
<keyword evidence="3" id="KW-1003">Cell membrane</keyword>
<proteinExistence type="inferred from homology"/>
<dbReference type="NCBIfam" id="TIGR01065">
    <property type="entry name" value="hlyIII"/>
    <property type="match status" value="1"/>
</dbReference>
<dbReference type="OrthoDB" id="9813689at2"/>
<sequence>MASNKPISAARAQTTLEEIFNALSHGLGLLLAVASLPILVYSAAQKGQAAGIVGASLFAGTAIVLYLISTLYHALPMGRAKAWFNRLDHAAIYLFIAGSYMPFLFGVLRGPWGWTLFGCICAAAALGVGAKLFNRLQHPLWSTGLYVAMGWMALMAAVPLYERMSPAGLGWLVAGGLFYTAGAVVFLFDNKVRFAHSVWHLFVLAGSTCHFFAVLWHSHG</sequence>
<feature type="transmembrane region" description="Helical" evidence="8">
    <location>
        <begin position="140"/>
        <end position="161"/>
    </location>
</feature>
<keyword evidence="5 8" id="KW-1133">Transmembrane helix</keyword>
<feature type="binding site" evidence="7">
    <location>
        <position position="196"/>
    </location>
    <ligand>
        <name>Zn(2+)</name>
        <dbReference type="ChEBI" id="CHEBI:29105"/>
    </ligand>
</feature>
<feature type="binding site" evidence="7">
    <location>
        <position position="73"/>
    </location>
    <ligand>
        <name>Zn(2+)</name>
        <dbReference type="ChEBI" id="CHEBI:29105"/>
    </ligand>
</feature>
<keyword evidence="4 8" id="KW-0812">Transmembrane</keyword>
<dbReference type="AlphaFoldDB" id="C5CWR0"/>
<evidence type="ECO:0000256" key="1">
    <source>
        <dbReference type="ARBA" id="ARBA00004651"/>
    </source>
</evidence>
<dbReference type="GO" id="GO:0046872">
    <property type="term" value="F:metal ion binding"/>
    <property type="evidence" value="ECO:0007669"/>
    <property type="project" value="UniProtKB-KW"/>
</dbReference>
<evidence type="ECO:0000256" key="3">
    <source>
        <dbReference type="ARBA" id="ARBA00022475"/>
    </source>
</evidence>
<evidence type="ECO:0000256" key="6">
    <source>
        <dbReference type="ARBA" id="ARBA00023136"/>
    </source>
</evidence>
<dbReference type="GO" id="GO:0005886">
    <property type="term" value="C:plasma membrane"/>
    <property type="evidence" value="ECO:0007669"/>
    <property type="project" value="UniProtKB-SubCell"/>
</dbReference>
<dbReference type="GO" id="GO:0140911">
    <property type="term" value="F:pore-forming activity"/>
    <property type="evidence" value="ECO:0007669"/>
    <property type="project" value="InterPro"/>
</dbReference>
<feature type="transmembrane region" description="Helical" evidence="8">
    <location>
        <begin position="167"/>
        <end position="187"/>
    </location>
</feature>
<dbReference type="STRING" id="543728.Vapar_4053"/>
<dbReference type="InterPro" id="IPR004254">
    <property type="entry name" value="AdipoR/HlyIII-related"/>
</dbReference>
<comment type="similarity">
    <text evidence="2">Belongs to the UPF0073 (Hly-III) family.</text>
</comment>
<dbReference type="eggNOG" id="COG1272">
    <property type="taxonomic scope" value="Bacteria"/>
</dbReference>
<feature type="binding site" evidence="7">
    <location>
        <position position="200"/>
    </location>
    <ligand>
        <name>Zn(2+)</name>
        <dbReference type="ChEBI" id="CHEBI:29105"/>
    </ligand>
</feature>
<evidence type="ECO:0000256" key="2">
    <source>
        <dbReference type="ARBA" id="ARBA00008488"/>
    </source>
</evidence>
<feature type="transmembrane region" description="Helical" evidence="8">
    <location>
        <begin position="90"/>
        <end position="108"/>
    </location>
</feature>
<protein>
    <submittedName>
        <fullName evidence="9">Channel protein, hemolysin III family</fullName>
    </submittedName>
</protein>
<keyword evidence="7" id="KW-0479">Metal-binding</keyword>
<evidence type="ECO:0000313" key="9">
    <source>
        <dbReference type="EMBL" id="ACS20667.1"/>
    </source>
</evidence>
<dbReference type="EMBL" id="CP001635">
    <property type="protein sequence ID" value="ACS20667.1"/>
    <property type="molecule type" value="Genomic_DNA"/>
</dbReference>
<dbReference type="PANTHER" id="PTHR20855">
    <property type="entry name" value="ADIPOR/PROGESTIN RECEPTOR-RELATED"/>
    <property type="match status" value="1"/>
</dbReference>
<dbReference type="Pfam" id="PF03006">
    <property type="entry name" value="HlyIII"/>
    <property type="match status" value="1"/>
</dbReference>
<feature type="transmembrane region" description="Helical" evidence="8">
    <location>
        <begin position="49"/>
        <end position="69"/>
    </location>
</feature>
<gene>
    <name evidence="9" type="ordered locus">Vapar_4053</name>
</gene>
<keyword evidence="6 8" id="KW-0472">Membrane</keyword>
<evidence type="ECO:0000256" key="4">
    <source>
        <dbReference type="ARBA" id="ARBA00022692"/>
    </source>
</evidence>
<comment type="subcellular location">
    <subcellularLocation>
        <location evidence="1">Cell membrane</location>
        <topology evidence="1">Multi-pass membrane protein</topology>
    </subcellularLocation>
</comment>
<evidence type="ECO:0000256" key="7">
    <source>
        <dbReference type="PIRSR" id="PIRSR604254-1"/>
    </source>
</evidence>
<dbReference type="PANTHER" id="PTHR20855:SF3">
    <property type="entry name" value="LD03007P"/>
    <property type="match status" value="1"/>
</dbReference>
<dbReference type="HOGENOM" id="CLU_051078_1_1_4"/>
<evidence type="ECO:0000256" key="8">
    <source>
        <dbReference type="SAM" id="Phobius"/>
    </source>
</evidence>
<organism evidence="9">
    <name type="scientific">Variovorax paradoxus (strain S110)</name>
    <dbReference type="NCBI Taxonomy" id="543728"/>
    <lineage>
        <taxon>Bacteria</taxon>
        <taxon>Pseudomonadati</taxon>
        <taxon>Pseudomonadota</taxon>
        <taxon>Betaproteobacteria</taxon>
        <taxon>Burkholderiales</taxon>
        <taxon>Comamonadaceae</taxon>
        <taxon>Variovorax</taxon>
    </lineage>
</organism>
<feature type="transmembrane region" description="Helical" evidence="8">
    <location>
        <begin position="20"/>
        <end position="43"/>
    </location>
</feature>
<accession>C5CWR0</accession>
<feature type="transmembrane region" description="Helical" evidence="8">
    <location>
        <begin position="114"/>
        <end position="133"/>
    </location>
</feature>